<evidence type="ECO:0000256" key="1">
    <source>
        <dbReference type="SAM" id="Phobius"/>
    </source>
</evidence>
<dbReference type="Proteomes" id="UP000663825">
    <property type="component" value="Unassembled WGS sequence"/>
</dbReference>
<evidence type="ECO:0000313" key="2">
    <source>
        <dbReference type="EMBL" id="CAF3398582.1"/>
    </source>
</evidence>
<dbReference type="EMBL" id="CAJNXB010004917">
    <property type="protein sequence ID" value="CAF3398582.1"/>
    <property type="molecule type" value="Genomic_DNA"/>
</dbReference>
<proteinExistence type="predicted"/>
<evidence type="ECO:0008006" key="4">
    <source>
        <dbReference type="Google" id="ProtNLM"/>
    </source>
</evidence>
<gene>
    <name evidence="2" type="ORF">TIS948_LOCUS27487</name>
</gene>
<accession>A0A817ZWD9</accession>
<feature type="transmembrane region" description="Helical" evidence="1">
    <location>
        <begin position="94"/>
        <end position="117"/>
    </location>
</feature>
<comment type="caution">
    <text evidence="2">The sequence shown here is derived from an EMBL/GenBank/DDBJ whole genome shotgun (WGS) entry which is preliminary data.</text>
</comment>
<keyword evidence="1" id="KW-0472">Membrane</keyword>
<evidence type="ECO:0000313" key="3">
    <source>
        <dbReference type="Proteomes" id="UP000663825"/>
    </source>
</evidence>
<dbReference type="OrthoDB" id="10302641at2759"/>
<feature type="transmembrane region" description="Helical" evidence="1">
    <location>
        <begin position="60"/>
        <end position="82"/>
    </location>
</feature>
<keyword evidence="1" id="KW-0812">Transmembrane</keyword>
<sequence length="238" mass="26542">MLVNPVHPDPIVVPMIRTGCMKHEFDSSYSIRLNGIISQDEYQQSVENINRVARVNVSSIILTLIICLCVITGIALFIAGGLTAKTFQRSGFPILFAIALALEVFGVFVGCIGFIIVRNSRESQMRRVIANESMKYSRRSPVPCTWRLNIIRTWRRGRGRGGGIKHIVYKLIIELSQTNATYLNQRAPQATSYFSQQHNIYLPLNSTSNAAFCSQCGAPTQDSTANFCRSCGNALKKY</sequence>
<reference evidence="2" key="1">
    <citation type="submission" date="2021-02" db="EMBL/GenBank/DDBJ databases">
        <authorList>
            <person name="Nowell W R."/>
        </authorList>
    </citation>
    <scope>NUCLEOTIDE SEQUENCE</scope>
</reference>
<name>A0A817ZWD9_9BILA</name>
<organism evidence="2 3">
    <name type="scientific">Rotaria socialis</name>
    <dbReference type="NCBI Taxonomy" id="392032"/>
    <lineage>
        <taxon>Eukaryota</taxon>
        <taxon>Metazoa</taxon>
        <taxon>Spiralia</taxon>
        <taxon>Gnathifera</taxon>
        <taxon>Rotifera</taxon>
        <taxon>Eurotatoria</taxon>
        <taxon>Bdelloidea</taxon>
        <taxon>Philodinida</taxon>
        <taxon>Philodinidae</taxon>
        <taxon>Rotaria</taxon>
    </lineage>
</organism>
<protein>
    <recommendedName>
        <fullName evidence="4">Zinc-ribbon domain-containing protein</fullName>
    </recommendedName>
</protein>
<keyword evidence="1" id="KW-1133">Transmembrane helix</keyword>
<dbReference type="AlphaFoldDB" id="A0A817ZWD9"/>